<evidence type="ECO:0000256" key="2">
    <source>
        <dbReference type="ARBA" id="ARBA00022448"/>
    </source>
</evidence>
<feature type="transmembrane region" description="Helical" evidence="5">
    <location>
        <begin position="214"/>
        <end position="231"/>
    </location>
</feature>
<dbReference type="Gene3D" id="1.20.1530.20">
    <property type="match status" value="1"/>
</dbReference>
<dbReference type="Proteomes" id="UP000293162">
    <property type="component" value="Unassembled WGS sequence"/>
</dbReference>
<evidence type="ECO:0000313" key="6">
    <source>
        <dbReference type="EMBL" id="RYU96968.1"/>
    </source>
</evidence>
<keyword evidence="3" id="KW-0050">Antiport</keyword>
<evidence type="ECO:0000256" key="5">
    <source>
        <dbReference type="SAM" id="Phobius"/>
    </source>
</evidence>
<dbReference type="OrthoDB" id="643057at2"/>
<feature type="transmembrane region" description="Helical" evidence="5">
    <location>
        <begin position="276"/>
        <end position="295"/>
    </location>
</feature>
<gene>
    <name evidence="6" type="ORF">EWM59_03400</name>
</gene>
<keyword evidence="5" id="KW-0812">Transmembrane</keyword>
<feature type="transmembrane region" description="Helical" evidence="5">
    <location>
        <begin position="6"/>
        <end position="23"/>
    </location>
</feature>
<feature type="transmembrane region" description="Helical" evidence="5">
    <location>
        <begin position="177"/>
        <end position="202"/>
    </location>
</feature>
<keyword evidence="5" id="KW-0472">Membrane</keyword>
<accession>A0A4Q5M3S3</accession>
<reference evidence="6 7" key="1">
    <citation type="submission" date="2019-02" db="EMBL/GenBank/DDBJ databases">
        <title>Bacterial novel species Emticicia sp. 17J42-9 isolated from soil.</title>
        <authorList>
            <person name="Jung H.-Y."/>
        </authorList>
    </citation>
    <scope>NUCLEOTIDE SEQUENCE [LARGE SCALE GENOMIC DNA]</scope>
    <source>
        <strain evidence="6 7">17J42-9</strain>
    </source>
</reference>
<comment type="subcellular location">
    <subcellularLocation>
        <location evidence="1">Cell membrane</location>
        <topology evidence="1">Multi-pass membrane protein</topology>
    </subcellularLocation>
</comment>
<evidence type="ECO:0000256" key="4">
    <source>
        <dbReference type="ARBA" id="ARBA00023065"/>
    </source>
</evidence>
<dbReference type="AlphaFoldDB" id="A0A4Q5M3S3"/>
<dbReference type="PANTHER" id="PTHR32507:SF0">
    <property type="entry name" value="NA(+)_H(+) ANTIPORTER 2-RELATED"/>
    <property type="match status" value="1"/>
</dbReference>
<dbReference type="GO" id="GO:0005886">
    <property type="term" value="C:plasma membrane"/>
    <property type="evidence" value="ECO:0007669"/>
    <property type="project" value="UniProtKB-SubCell"/>
</dbReference>
<dbReference type="InterPro" id="IPR038770">
    <property type="entry name" value="Na+/solute_symporter_sf"/>
</dbReference>
<evidence type="ECO:0000256" key="1">
    <source>
        <dbReference type="ARBA" id="ARBA00004651"/>
    </source>
</evidence>
<dbReference type="GO" id="GO:0015297">
    <property type="term" value="F:antiporter activity"/>
    <property type="evidence" value="ECO:0007669"/>
    <property type="project" value="UniProtKB-KW"/>
</dbReference>
<feature type="transmembrane region" description="Helical" evidence="5">
    <location>
        <begin position="335"/>
        <end position="353"/>
    </location>
</feature>
<name>A0A4Q5M3S3_9BACT</name>
<feature type="transmembrane region" description="Helical" evidence="5">
    <location>
        <begin position="88"/>
        <end position="111"/>
    </location>
</feature>
<feature type="transmembrane region" description="Helical" evidence="5">
    <location>
        <begin position="237"/>
        <end position="256"/>
    </location>
</feature>
<keyword evidence="4" id="KW-0406">Ion transport</keyword>
<feature type="transmembrane region" description="Helical" evidence="5">
    <location>
        <begin position="307"/>
        <end position="328"/>
    </location>
</feature>
<dbReference type="GO" id="GO:0006811">
    <property type="term" value="P:monoatomic ion transport"/>
    <property type="evidence" value="ECO:0007669"/>
    <property type="project" value="UniProtKB-KW"/>
</dbReference>
<feature type="transmembrane region" description="Helical" evidence="5">
    <location>
        <begin position="30"/>
        <end position="52"/>
    </location>
</feature>
<feature type="transmembrane region" description="Helical" evidence="5">
    <location>
        <begin position="365"/>
        <end position="382"/>
    </location>
</feature>
<dbReference type="EMBL" id="SEWF01000004">
    <property type="protein sequence ID" value="RYU96968.1"/>
    <property type="molecule type" value="Genomic_DNA"/>
</dbReference>
<comment type="caution">
    <text evidence="6">The sequence shown here is derived from an EMBL/GenBank/DDBJ whole genome shotgun (WGS) entry which is preliminary data.</text>
</comment>
<protein>
    <submittedName>
        <fullName evidence="6">Sodium:proton antiporter</fullName>
    </submittedName>
</protein>
<feature type="transmembrane region" description="Helical" evidence="5">
    <location>
        <begin position="150"/>
        <end position="171"/>
    </location>
</feature>
<evidence type="ECO:0000313" key="7">
    <source>
        <dbReference type="Proteomes" id="UP000293162"/>
    </source>
</evidence>
<organism evidence="6 7">
    <name type="scientific">Emticicia agri</name>
    <dbReference type="NCBI Taxonomy" id="2492393"/>
    <lineage>
        <taxon>Bacteria</taxon>
        <taxon>Pseudomonadati</taxon>
        <taxon>Bacteroidota</taxon>
        <taxon>Cytophagia</taxon>
        <taxon>Cytophagales</taxon>
        <taxon>Leadbetterellaceae</taxon>
        <taxon>Emticicia</taxon>
    </lineage>
</organism>
<feature type="transmembrane region" description="Helical" evidence="5">
    <location>
        <begin position="117"/>
        <end position="138"/>
    </location>
</feature>
<dbReference type="RefSeq" id="WP_130019544.1">
    <property type="nucleotide sequence ID" value="NZ_SEWF01000004.1"/>
</dbReference>
<feature type="transmembrane region" description="Helical" evidence="5">
    <location>
        <begin position="58"/>
        <end position="76"/>
    </location>
</feature>
<keyword evidence="7" id="KW-1185">Reference proteome</keyword>
<evidence type="ECO:0000256" key="3">
    <source>
        <dbReference type="ARBA" id="ARBA00022449"/>
    </source>
</evidence>
<dbReference type="PANTHER" id="PTHR32507">
    <property type="entry name" value="NA(+)/H(+) ANTIPORTER 1"/>
    <property type="match status" value="1"/>
</dbReference>
<keyword evidence="2" id="KW-0813">Transport</keyword>
<sequence length="388" mass="43638">MTNTIIIIICSLILIAYLFDISAKKSRIPGVVLLLTVGIIARLITTYTGFHVPNLEPYLPVIGTIGLILIVLEGSLELEIELQKRNLFVSTVKSAFFGLFLFSAVLAVGLYYLTDKPFLSCLVNAIPLGIISSAIAIPSVKNLTPHNREFVVYESSISDILGIIFFNFLVLHDYFGLITFSSFLFDIVIIIALSIVASIGLGSMISKLNHHIKYIPIVTILILLYVITKIYHLPSLMLVLIFGLFLNNVHLIKFDFVKKWINPETIKAEVNSFEHLIAEVTFVIRSFFFIMFGYYTDLKALLSLSDFVNALLILVFIFAGRYLIFLLLKIKTEPLLYIAPRGLITILLFLAIPESHQILEVNKGLLTQVIFLTAFVMMFGMIRHKKPA</sequence>
<keyword evidence="5" id="KW-1133">Transmembrane helix</keyword>
<proteinExistence type="predicted"/>